<sequence length="110" mass="12485">MAKVEVSFKSKMNVYVQIQQLNMKKELEAKAEKTLGRARMLAPVLSGDLKMNGRVEKIPNGVSVIFGDSRIPYARRRHFENSKNPATINYLERAGNQTKKEGFIIMKGDK</sequence>
<dbReference type="EMBL" id="BK032620">
    <property type="protein sequence ID" value="DAF51694.1"/>
    <property type="molecule type" value="Genomic_DNA"/>
</dbReference>
<evidence type="ECO:0000313" key="1">
    <source>
        <dbReference type="EMBL" id="DAF51694.1"/>
    </source>
</evidence>
<reference evidence="1" key="1">
    <citation type="journal article" date="2021" name="Proc. Natl. Acad. Sci. U.S.A.">
        <title>A Catalog of Tens of Thousands of Viruses from Human Metagenomes Reveals Hidden Associations with Chronic Diseases.</title>
        <authorList>
            <person name="Tisza M.J."/>
            <person name="Buck C.B."/>
        </authorList>
    </citation>
    <scope>NUCLEOTIDE SEQUENCE</scope>
    <source>
        <strain evidence="1">CtgEf1</strain>
    </source>
</reference>
<protein>
    <submittedName>
        <fullName evidence="1">Minor capsid protein</fullName>
    </submittedName>
</protein>
<proteinExistence type="predicted"/>
<accession>A0A8S5SL56</accession>
<name>A0A8S5SL56_9CAUD</name>
<organism evidence="1">
    <name type="scientific">Myoviridae sp. ctgEf1</name>
    <dbReference type="NCBI Taxonomy" id="2827699"/>
    <lineage>
        <taxon>Viruses</taxon>
        <taxon>Duplodnaviria</taxon>
        <taxon>Heunggongvirae</taxon>
        <taxon>Uroviricota</taxon>
        <taxon>Caudoviricetes</taxon>
    </lineage>
</organism>